<comment type="caution">
    <text evidence="6">The sequence shown here is derived from an EMBL/GenBank/DDBJ whole genome shotgun (WGS) entry which is preliminary data.</text>
</comment>
<organism evidence="6 7">
    <name type="scientific">Zostera marina</name>
    <name type="common">Eelgrass</name>
    <dbReference type="NCBI Taxonomy" id="29655"/>
    <lineage>
        <taxon>Eukaryota</taxon>
        <taxon>Viridiplantae</taxon>
        <taxon>Streptophyta</taxon>
        <taxon>Embryophyta</taxon>
        <taxon>Tracheophyta</taxon>
        <taxon>Spermatophyta</taxon>
        <taxon>Magnoliopsida</taxon>
        <taxon>Liliopsida</taxon>
        <taxon>Zosteraceae</taxon>
        <taxon>Zostera</taxon>
    </lineage>
</organism>
<dbReference type="AlphaFoldDB" id="A0A0K9NL27"/>
<reference evidence="7" key="1">
    <citation type="journal article" date="2016" name="Nature">
        <title>The genome of the seagrass Zostera marina reveals angiosperm adaptation to the sea.</title>
        <authorList>
            <person name="Olsen J.L."/>
            <person name="Rouze P."/>
            <person name="Verhelst B."/>
            <person name="Lin Y.-C."/>
            <person name="Bayer T."/>
            <person name="Collen J."/>
            <person name="Dattolo E."/>
            <person name="De Paoli E."/>
            <person name="Dittami S."/>
            <person name="Maumus F."/>
            <person name="Michel G."/>
            <person name="Kersting A."/>
            <person name="Lauritano C."/>
            <person name="Lohaus R."/>
            <person name="Toepel M."/>
            <person name="Tonon T."/>
            <person name="Vanneste K."/>
            <person name="Amirebrahimi M."/>
            <person name="Brakel J."/>
            <person name="Bostroem C."/>
            <person name="Chovatia M."/>
            <person name="Grimwood J."/>
            <person name="Jenkins J.W."/>
            <person name="Jueterbock A."/>
            <person name="Mraz A."/>
            <person name="Stam W.T."/>
            <person name="Tice H."/>
            <person name="Bornberg-Bauer E."/>
            <person name="Green P.J."/>
            <person name="Pearson G.A."/>
            <person name="Procaccini G."/>
            <person name="Duarte C.M."/>
            <person name="Schmutz J."/>
            <person name="Reusch T.B.H."/>
            <person name="Van de Peer Y."/>
        </authorList>
    </citation>
    <scope>NUCLEOTIDE SEQUENCE [LARGE SCALE GENOMIC DNA]</scope>
    <source>
        <strain evidence="7">cv. Finnish</strain>
    </source>
</reference>
<evidence type="ECO:0000259" key="5">
    <source>
        <dbReference type="Pfam" id="PF25054"/>
    </source>
</evidence>
<evidence type="ECO:0000256" key="3">
    <source>
        <dbReference type="SAM" id="MobiDB-lite"/>
    </source>
</evidence>
<name>A0A0K9NL27_ZOSMR</name>
<evidence type="ECO:0000313" key="6">
    <source>
        <dbReference type="EMBL" id="KMZ57476.1"/>
    </source>
</evidence>
<keyword evidence="4" id="KW-0732">Signal</keyword>
<feature type="chain" id="PRO_5005527188" description="PHD-type zinc finger plants domain-containing protein" evidence="4">
    <location>
        <begin position="20"/>
        <end position="174"/>
    </location>
</feature>
<dbReference type="EMBL" id="LFYR01002060">
    <property type="protein sequence ID" value="KMZ57476.1"/>
    <property type="molecule type" value="Genomic_DNA"/>
</dbReference>
<sequence length="174" mass="19317">MVAWIIYSVLFLYPQHYLLLPSPSPPPPPSAAMVDDNTTVCCMCGDLGFSDKLFRCLRCSSRYQHTYCGSYYQEISKPSGICDWCRSSDQPTGGDATKSTFHYSKTTTATTNKSGHGFRSTYFSGEKIKQQRKTTLVMSSRNGGATSSLSPSRPSPTSKSSNGRRYKLLKDVLY</sequence>
<accession>A0A0K9NL27</accession>
<dbReference type="OMA" id="VAWIIYS"/>
<dbReference type="PANTHER" id="PTHR33779:SF11">
    <property type="entry name" value="OS04G0551600 PROTEIN"/>
    <property type="match status" value="1"/>
</dbReference>
<protein>
    <recommendedName>
        <fullName evidence="5">PHD-type zinc finger plants domain-containing protein</fullName>
    </recommendedName>
</protein>
<feature type="domain" description="PHD-type zinc finger plants" evidence="5">
    <location>
        <begin position="42"/>
        <end position="85"/>
    </location>
</feature>
<evidence type="ECO:0000256" key="2">
    <source>
        <dbReference type="ARBA" id="ARBA00022833"/>
    </source>
</evidence>
<keyword evidence="1" id="KW-0479">Metal-binding</keyword>
<evidence type="ECO:0000256" key="4">
    <source>
        <dbReference type="SAM" id="SignalP"/>
    </source>
</evidence>
<dbReference type="InterPro" id="IPR056874">
    <property type="entry name" value="PHD_dom_pln"/>
</dbReference>
<dbReference type="PANTHER" id="PTHR33779">
    <property type="entry name" value="EXPRESSED PROTEIN"/>
    <property type="match status" value="1"/>
</dbReference>
<keyword evidence="2" id="KW-0862">Zinc</keyword>
<proteinExistence type="predicted"/>
<gene>
    <name evidence="6" type="ORF">ZOSMA_85G00380</name>
</gene>
<dbReference type="SUPFAM" id="SSF57903">
    <property type="entry name" value="FYVE/PHD zinc finger"/>
    <property type="match status" value="1"/>
</dbReference>
<dbReference type="InterPro" id="IPR011011">
    <property type="entry name" value="Znf_FYVE_PHD"/>
</dbReference>
<dbReference type="GO" id="GO:0008270">
    <property type="term" value="F:zinc ion binding"/>
    <property type="evidence" value="ECO:0007669"/>
    <property type="project" value="UniProtKB-KW"/>
</dbReference>
<keyword evidence="1" id="KW-0863">Zinc-finger</keyword>
<feature type="region of interest" description="Disordered" evidence="3">
    <location>
        <begin position="132"/>
        <end position="164"/>
    </location>
</feature>
<feature type="signal peptide" evidence="4">
    <location>
        <begin position="1"/>
        <end position="19"/>
    </location>
</feature>
<evidence type="ECO:0000256" key="1">
    <source>
        <dbReference type="ARBA" id="ARBA00022771"/>
    </source>
</evidence>
<dbReference type="Pfam" id="PF25054">
    <property type="entry name" value="PHD_pln"/>
    <property type="match status" value="1"/>
</dbReference>
<feature type="compositionally biased region" description="Low complexity" evidence="3">
    <location>
        <begin position="147"/>
        <end position="161"/>
    </location>
</feature>
<keyword evidence="7" id="KW-1185">Reference proteome</keyword>
<dbReference type="Proteomes" id="UP000036987">
    <property type="component" value="Unassembled WGS sequence"/>
</dbReference>
<dbReference type="OrthoDB" id="1935489at2759"/>
<feature type="compositionally biased region" description="Polar residues" evidence="3">
    <location>
        <begin position="133"/>
        <end position="146"/>
    </location>
</feature>
<evidence type="ECO:0000313" key="7">
    <source>
        <dbReference type="Proteomes" id="UP000036987"/>
    </source>
</evidence>